<evidence type="ECO:0000256" key="4">
    <source>
        <dbReference type="ARBA" id="ARBA00022840"/>
    </source>
</evidence>
<dbReference type="PANTHER" id="PTHR43335:SF4">
    <property type="entry name" value="ABC TRANSPORTER, ATP-BINDING PROTEIN"/>
    <property type="match status" value="1"/>
</dbReference>
<dbReference type="EMBL" id="CP104013">
    <property type="protein sequence ID" value="UYP45908.1"/>
    <property type="molecule type" value="Genomic_DNA"/>
</dbReference>
<dbReference type="Pfam" id="PF00005">
    <property type="entry name" value="ABC_tran"/>
    <property type="match status" value="1"/>
</dbReference>
<dbReference type="InterPro" id="IPR003439">
    <property type="entry name" value="ABC_transporter-like_ATP-bd"/>
</dbReference>
<accession>A0ABY6HQX3</accession>
<dbReference type="Pfam" id="PF13732">
    <property type="entry name" value="DrrA1-3_C"/>
    <property type="match status" value="1"/>
</dbReference>
<protein>
    <submittedName>
        <fullName evidence="6">Glucose import ATP-binding protein GlcV</fullName>
    </submittedName>
</protein>
<feature type="domain" description="ABC transporter" evidence="5">
    <location>
        <begin position="11"/>
        <end position="243"/>
    </location>
</feature>
<keyword evidence="7" id="KW-1185">Reference proteome</keyword>
<dbReference type="InterPro" id="IPR003593">
    <property type="entry name" value="AAA+_ATPase"/>
</dbReference>
<dbReference type="InterPro" id="IPR017871">
    <property type="entry name" value="ABC_transporter-like_CS"/>
</dbReference>
<dbReference type="PROSITE" id="PS00211">
    <property type="entry name" value="ABC_TRANSPORTER_1"/>
    <property type="match status" value="1"/>
</dbReference>
<evidence type="ECO:0000313" key="7">
    <source>
        <dbReference type="Proteomes" id="UP001208689"/>
    </source>
</evidence>
<dbReference type="Proteomes" id="UP001208689">
    <property type="component" value="Chromosome"/>
</dbReference>
<dbReference type="InterPro" id="IPR025302">
    <property type="entry name" value="DrrA1/2-like_C"/>
</dbReference>
<sequence>MSANLAKEPCIKFHSVAKTYNGGTIKALSGVNLSVKKGEIFGYIGPNGAGKTTSIKILVGLIHDFAGSVSINGHDLIKNRLEVHKLIGYLPQSVGFQEWRTVNHALRTFGLLSGVDSSILDNKIDEVLSLVGLPDVKDRKIVHLSGGMKQKLLLAQALLHDPEVLVLDEPMTGLDPSSRYQMRKIIQKLAEKDITIFFSSHILSDVQGIATQIGILNNGQILKVGTPQELQDQFKVGNDIEIVYKSAISNCTGIEKISGVQSVENVSSNKILVHLPASSDLDQITNEILTLIAEQKCNVLNFNVLKASLEDVYLKYVEGQY</sequence>
<dbReference type="SMART" id="SM00382">
    <property type="entry name" value="AAA"/>
    <property type="match status" value="1"/>
</dbReference>
<dbReference type="InterPro" id="IPR027417">
    <property type="entry name" value="P-loop_NTPase"/>
</dbReference>
<reference evidence="6" key="1">
    <citation type="submission" date="2022-09" db="EMBL/GenBank/DDBJ databases">
        <title>Actin cytoskeleton and complex cell architecture in an #Asgard archaeon.</title>
        <authorList>
            <person name="Ponce Toledo R.I."/>
            <person name="Schleper C."/>
            <person name="Rodrigues Oliveira T."/>
            <person name="Wollweber F."/>
            <person name="Xu J."/>
            <person name="Rittmann S."/>
            <person name="Klingl A."/>
            <person name="Pilhofer M."/>
        </authorList>
    </citation>
    <scope>NUCLEOTIDE SEQUENCE</scope>
    <source>
        <strain evidence="6">B-35</strain>
    </source>
</reference>
<proteinExistence type="inferred from homology"/>
<comment type="similarity">
    <text evidence="1">Belongs to the ABC transporter superfamily.</text>
</comment>
<gene>
    <name evidence="6" type="ORF">NEF87_002193</name>
</gene>
<dbReference type="Gene3D" id="3.40.50.300">
    <property type="entry name" value="P-loop containing nucleotide triphosphate hydrolases"/>
    <property type="match status" value="1"/>
</dbReference>
<evidence type="ECO:0000256" key="2">
    <source>
        <dbReference type="ARBA" id="ARBA00022448"/>
    </source>
</evidence>
<evidence type="ECO:0000259" key="5">
    <source>
        <dbReference type="PROSITE" id="PS50893"/>
    </source>
</evidence>
<dbReference type="PANTHER" id="PTHR43335">
    <property type="entry name" value="ABC TRANSPORTER, ATP-BINDING PROTEIN"/>
    <property type="match status" value="1"/>
</dbReference>
<evidence type="ECO:0000256" key="1">
    <source>
        <dbReference type="ARBA" id="ARBA00005417"/>
    </source>
</evidence>
<dbReference type="GO" id="GO:0005524">
    <property type="term" value="F:ATP binding"/>
    <property type="evidence" value="ECO:0007669"/>
    <property type="project" value="UniProtKB-KW"/>
</dbReference>
<evidence type="ECO:0000256" key="3">
    <source>
        <dbReference type="ARBA" id="ARBA00022741"/>
    </source>
</evidence>
<keyword evidence="4 6" id="KW-0067">ATP-binding</keyword>
<keyword evidence="2" id="KW-0813">Transport</keyword>
<organism evidence="6 7">
    <name type="scientific">Candidatus Lokiarchaeum ossiferum</name>
    <dbReference type="NCBI Taxonomy" id="2951803"/>
    <lineage>
        <taxon>Archaea</taxon>
        <taxon>Promethearchaeati</taxon>
        <taxon>Promethearchaeota</taxon>
        <taxon>Promethearchaeia</taxon>
        <taxon>Promethearchaeales</taxon>
        <taxon>Promethearchaeaceae</taxon>
        <taxon>Candidatus Lokiarchaeum</taxon>
    </lineage>
</organism>
<evidence type="ECO:0000313" key="6">
    <source>
        <dbReference type="EMBL" id="UYP45908.1"/>
    </source>
</evidence>
<dbReference type="SUPFAM" id="SSF52540">
    <property type="entry name" value="P-loop containing nucleoside triphosphate hydrolases"/>
    <property type="match status" value="1"/>
</dbReference>
<name>A0ABY6HQX3_9ARCH</name>
<dbReference type="PROSITE" id="PS50893">
    <property type="entry name" value="ABC_TRANSPORTER_2"/>
    <property type="match status" value="1"/>
</dbReference>
<keyword evidence="3" id="KW-0547">Nucleotide-binding</keyword>